<dbReference type="Proteomes" id="UP001597561">
    <property type="component" value="Unassembled WGS sequence"/>
</dbReference>
<sequence>MSIERKLQELTAENKRLKEQNEQYRQILGQNNLLPKEDHKTQPTPNETNKNEVIRKRLQIYKALFKGREDVFAYRWISGEQAGYAPMKNQEGSFALLTEEVLYRHLAGEQTVGLYPLLKDHSCYFLVFDFDKKNWMDDVSAFGQACARFHIECSFEVSQSGKGCHVWLFFSEKVPAVLARQLGELLLTEAAFIKGTKKLKSFDRMFPTQDHLTDNGLGNLIALPLQGEKRRLGRTVFVDQDFQIIKDQWGHLEKVSRYSRDKVQRFIDDAVEGEVKTEVREKNEVVLREGILVPKSMLNAVTAERLTTMCTVSNPEYFKAKAQRFSTDRIPSQIKAYSESTNAFVFPRGKVEEVMAELGEGVELKDLRHEGEKLEVDFLASLFPQQQEALDRLKEKNCGVLSATTGFGKTVVASALIAERKVNTLILVHRNQLIQQWKAALTSFLSIEPDQIGQIGGGKNKPTGQIDIATIQSIRNKELPHQYGQVVVDECHHISAYSFEEILKKLRSAYVHGLTATPVRKDGLHPLMFMQCGQVVYKVDAKDQAEIRQFHHLIHPRITNFKSRADTKDEQDVYKQLIYDDKRNEMIFNDILKALDQKRNPLVLTERVEHLHLLVEKLKHFTKNMIILTGALSKKELKAEFEKLASIPDHEERIILATGKYAGEGFDNPRLDTIFLTMPVSWKGTLAQYVGRLHRAYEGKESVEVYDYVDKNEKALMEKYEKRLKGYKSLGYSTVEEAKKEKKQMKLF</sequence>
<organism evidence="4 5">
    <name type="scientific">Jeotgalibacillus terrae</name>
    <dbReference type="NCBI Taxonomy" id="587735"/>
    <lineage>
        <taxon>Bacteria</taxon>
        <taxon>Bacillati</taxon>
        <taxon>Bacillota</taxon>
        <taxon>Bacilli</taxon>
        <taxon>Bacillales</taxon>
        <taxon>Caryophanaceae</taxon>
        <taxon>Jeotgalibacillus</taxon>
    </lineage>
</organism>
<keyword evidence="5" id="KW-1185">Reference proteome</keyword>
<dbReference type="CDD" id="cd18785">
    <property type="entry name" value="SF2_C"/>
    <property type="match status" value="1"/>
</dbReference>
<feature type="domain" description="Helicase C-terminal" evidence="3">
    <location>
        <begin position="587"/>
        <end position="743"/>
    </location>
</feature>
<accession>A0ABW5ZJM5</accession>
<keyword evidence="4" id="KW-0067">ATP-binding</keyword>
<feature type="region of interest" description="Disordered" evidence="1">
    <location>
        <begin position="29"/>
        <end position="51"/>
    </location>
</feature>
<proteinExistence type="predicted"/>
<dbReference type="Gene3D" id="3.40.50.300">
    <property type="entry name" value="P-loop containing nucleotide triphosphate hydrolases"/>
    <property type="match status" value="2"/>
</dbReference>
<evidence type="ECO:0000313" key="4">
    <source>
        <dbReference type="EMBL" id="MFD2912158.1"/>
    </source>
</evidence>
<dbReference type="PROSITE" id="PS51194">
    <property type="entry name" value="HELICASE_CTER"/>
    <property type="match status" value="1"/>
</dbReference>
<dbReference type="Pfam" id="PF00271">
    <property type="entry name" value="Helicase_C"/>
    <property type="match status" value="1"/>
</dbReference>
<dbReference type="SMART" id="SM00487">
    <property type="entry name" value="DEXDc"/>
    <property type="match status" value="1"/>
</dbReference>
<dbReference type="Pfam" id="PF22548">
    <property type="entry name" value="AEP-TOTE"/>
    <property type="match status" value="1"/>
</dbReference>
<dbReference type="Pfam" id="PF04851">
    <property type="entry name" value="ResIII"/>
    <property type="match status" value="1"/>
</dbReference>
<evidence type="ECO:0000259" key="2">
    <source>
        <dbReference type="PROSITE" id="PS51192"/>
    </source>
</evidence>
<dbReference type="GO" id="GO:0004386">
    <property type="term" value="F:helicase activity"/>
    <property type="evidence" value="ECO:0007669"/>
    <property type="project" value="UniProtKB-KW"/>
</dbReference>
<dbReference type="InterPro" id="IPR006935">
    <property type="entry name" value="Helicase/UvrB_N"/>
</dbReference>
<keyword evidence="4" id="KW-0378">Hydrolase</keyword>
<feature type="domain" description="Helicase ATP-binding" evidence="2">
    <location>
        <begin position="390"/>
        <end position="536"/>
    </location>
</feature>
<dbReference type="EMBL" id="JBHUPG010000019">
    <property type="protein sequence ID" value="MFD2912158.1"/>
    <property type="molecule type" value="Genomic_DNA"/>
</dbReference>
<protein>
    <submittedName>
        <fullName evidence="4">DEAD/DEAH box helicase family protein</fullName>
    </submittedName>
</protein>
<dbReference type="RefSeq" id="WP_204728728.1">
    <property type="nucleotide sequence ID" value="NZ_JAFBDK010000005.1"/>
</dbReference>
<dbReference type="InterPro" id="IPR014001">
    <property type="entry name" value="Helicase_ATP-bd"/>
</dbReference>
<reference evidence="5" key="1">
    <citation type="journal article" date="2019" name="Int. J. Syst. Evol. Microbiol.">
        <title>The Global Catalogue of Microorganisms (GCM) 10K type strain sequencing project: providing services to taxonomists for standard genome sequencing and annotation.</title>
        <authorList>
            <consortium name="The Broad Institute Genomics Platform"/>
            <consortium name="The Broad Institute Genome Sequencing Center for Infectious Disease"/>
            <person name="Wu L."/>
            <person name="Ma J."/>
        </authorList>
    </citation>
    <scope>NUCLEOTIDE SEQUENCE [LARGE SCALE GENOMIC DNA]</scope>
    <source>
        <strain evidence="5">KCTC 13528</strain>
    </source>
</reference>
<dbReference type="InterPro" id="IPR027417">
    <property type="entry name" value="P-loop_NTPase"/>
</dbReference>
<comment type="caution">
    <text evidence="4">The sequence shown here is derived from an EMBL/GenBank/DDBJ whole genome shotgun (WGS) entry which is preliminary data.</text>
</comment>
<evidence type="ECO:0000313" key="5">
    <source>
        <dbReference type="Proteomes" id="UP001597561"/>
    </source>
</evidence>
<evidence type="ECO:0000259" key="3">
    <source>
        <dbReference type="PROSITE" id="PS51194"/>
    </source>
</evidence>
<dbReference type="PANTHER" id="PTHR47396:SF1">
    <property type="entry name" value="ATP-DEPENDENT HELICASE IRC3-RELATED"/>
    <property type="match status" value="1"/>
</dbReference>
<evidence type="ECO:0000256" key="1">
    <source>
        <dbReference type="SAM" id="MobiDB-lite"/>
    </source>
</evidence>
<dbReference type="PROSITE" id="PS51192">
    <property type="entry name" value="HELICASE_ATP_BIND_1"/>
    <property type="match status" value="1"/>
</dbReference>
<keyword evidence="4" id="KW-0347">Helicase</keyword>
<keyword evidence="4" id="KW-0547">Nucleotide-binding</keyword>
<dbReference type="InterPro" id="IPR054347">
    <property type="entry name" value="TOTE_primase"/>
</dbReference>
<dbReference type="PANTHER" id="PTHR47396">
    <property type="entry name" value="TYPE I RESTRICTION ENZYME ECOKI R PROTEIN"/>
    <property type="match status" value="1"/>
</dbReference>
<dbReference type="SUPFAM" id="SSF52540">
    <property type="entry name" value="P-loop containing nucleoside triphosphate hydrolases"/>
    <property type="match status" value="2"/>
</dbReference>
<dbReference type="InterPro" id="IPR050742">
    <property type="entry name" value="Helicase_Restrict-Modif_Enz"/>
</dbReference>
<dbReference type="CDD" id="cd17926">
    <property type="entry name" value="DEXHc_RE"/>
    <property type="match status" value="1"/>
</dbReference>
<dbReference type="InterPro" id="IPR001650">
    <property type="entry name" value="Helicase_C-like"/>
</dbReference>
<gene>
    <name evidence="4" type="ORF">ACFS5P_09755</name>
</gene>
<name>A0ABW5ZJM5_9BACL</name>